<evidence type="ECO:0000313" key="1">
    <source>
        <dbReference type="EMBL" id="GMS99901.1"/>
    </source>
</evidence>
<accession>A0AAV5TZG5</accession>
<dbReference type="Proteomes" id="UP001432027">
    <property type="component" value="Unassembled WGS sequence"/>
</dbReference>
<feature type="non-terminal residue" evidence="1">
    <location>
        <position position="65"/>
    </location>
</feature>
<reference evidence="1" key="1">
    <citation type="submission" date="2023-10" db="EMBL/GenBank/DDBJ databases">
        <title>Genome assembly of Pristionchus species.</title>
        <authorList>
            <person name="Yoshida K."/>
            <person name="Sommer R.J."/>
        </authorList>
    </citation>
    <scope>NUCLEOTIDE SEQUENCE</scope>
    <source>
        <strain evidence="1">RS0144</strain>
    </source>
</reference>
<proteinExistence type="predicted"/>
<gene>
    <name evidence="1" type="ORF">PENTCL1PPCAC_22076</name>
</gene>
<comment type="caution">
    <text evidence="1">The sequence shown here is derived from an EMBL/GenBank/DDBJ whole genome shotgun (WGS) entry which is preliminary data.</text>
</comment>
<dbReference type="EMBL" id="BTSX01000005">
    <property type="protein sequence ID" value="GMS99901.1"/>
    <property type="molecule type" value="Genomic_DNA"/>
</dbReference>
<dbReference type="AlphaFoldDB" id="A0AAV5TZG5"/>
<feature type="non-terminal residue" evidence="1">
    <location>
        <position position="1"/>
    </location>
</feature>
<keyword evidence="2" id="KW-1185">Reference proteome</keyword>
<organism evidence="1 2">
    <name type="scientific">Pristionchus entomophagus</name>
    <dbReference type="NCBI Taxonomy" id="358040"/>
    <lineage>
        <taxon>Eukaryota</taxon>
        <taxon>Metazoa</taxon>
        <taxon>Ecdysozoa</taxon>
        <taxon>Nematoda</taxon>
        <taxon>Chromadorea</taxon>
        <taxon>Rhabditida</taxon>
        <taxon>Rhabditina</taxon>
        <taxon>Diplogasteromorpha</taxon>
        <taxon>Diplogasteroidea</taxon>
        <taxon>Neodiplogasteridae</taxon>
        <taxon>Pristionchus</taxon>
    </lineage>
</organism>
<name>A0AAV5TZG5_9BILA</name>
<sequence>RTCPSPRPPPQNLCPWSHHTPPAWWMLHHPEPEISQRRVSASSSGTSCRRCTRTTPCPRCVRVVA</sequence>
<protein>
    <submittedName>
        <fullName evidence="1">Uncharacterized protein</fullName>
    </submittedName>
</protein>
<evidence type="ECO:0000313" key="2">
    <source>
        <dbReference type="Proteomes" id="UP001432027"/>
    </source>
</evidence>